<dbReference type="Proteomes" id="UP000324222">
    <property type="component" value="Unassembled WGS sequence"/>
</dbReference>
<organism evidence="1 2">
    <name type="scientific">Portunus trituberculatus</name>
    <name type="common">Swimming crab</name>
    <name type="synonym">Neptunus trituberculatus</name>
    <dbReference type="NCBI Taxonomy" id="210409"/>
    <lineage>
        <taxon>Eukaryota</taxon>
        <taxon>Metazoa</taxon>
        <taxon>Ecdysozoa</taxon>
        <taxon>Arthropoda</taxon>
        <taxon>Crustacea</taxon>
        <taxon>Multicrustacea</taxon>
        <taxon>Malacostraca</taxon>
        <taxon>Eumalacostraca</taxon>
        <taxon>Eucarida</taxon>
        <taxon>Decapoda</taxon>
        <taxon>Pleocyemata</taxon>
        <taxon>Brachyura</taxon>
        <taxon>Eubrachyura</taxon>
        <taxon>Portunoidea</taxon>
        <taxon>Portunidae</taxon>
        <taxon>Portuninae</taxon>
        <taxon>Portunus</taxon>
    </lineage>
</organism>
<evidence type="ECO:0000313" key="1">
    <source>
        <dbReference type="EMBL" id="MPC75689.1"/>
    </source>
</evidence>
<gene>
    <name evidence="1" type="ORF">E2C01_070082</name>
</gene>
<accession>A0A5B7I1B5</accession>
<dbReference type="EMBL" id="VSRR010041656">
    <property type="protein sequence ID" value="MPC75689.1"/>
    <property type="molecule type" value="Genomic_DNA"/>
</dbReference>
<protein>
    <submittedName>
        <fullName evidence="1">Uncharacterized protein</fullName>
    </submittedName>
</protein>
<sequence length="88" mass="9690">MQVHCKGACLPSRKAAIKLRCSSHSHIYFFPLNLSRLTRKAKEAHSSSSSSSSSSCRVCNEATRERVGKKSSAEMESVEEVVIALFET</sequence>
<comment type="caution">
    <text evidence="1">The sequence shown here is derived from an EMBL/GenBank/DDBJ whole genome shotgun (WGS) entry which is preliminary data.</text>
</comment>
<evidence type="ECO:0000313" key="2">
    <source>
        <dbReference type="Proteomes" id="UP000324222"/>
    </source>
</evidence>
<proteinExistence type="predicted"/>
<dbReference type="AlphaFoldDB" id="A0A5B7I1B5"/>
<name>A0A5B7I1B5_PORTR</name>
<reference evidence="1 2" key="1">
    <citation type="submission" date="2019-05" db="EMBL/GenBank/DDBJ databases">
        <title>Another draft genome of Portunus trituberculatus and its Hox gene families provides insights of decapod evolution.</title>
        <authorList>
            <person name="Jeong J.-H."/>
            <person name="Song I."/>
            <person name="Kim S."/>
            <person name="Choi T."/>
            <person name="Kim D."/>
            <person name="Ryu S."/>
            <person name="Kim W."/>
        </authorList>
    </citation>
    <scope>NUCLEOTIDE SEQUENCE [LARGE SCALE GENOMIC DNA]</scope>
    <source>
        <tissue evidence="1">Muscle</tissue>
    </source>
</reference>
<keyword evidence="2" id="KW-1185">Reference proteome</keyword>